<feature type="compositionally biased region" description="Basic residues" evidence="10">
    <location>
        <begin position="326"/>
        <end position="337"/>
    </location>
</feature>
<dbReference type="EMBL" id="SMOL01000027">
    <property type="protein sequence ID" value="KAB2634786.1"/>
    <property type="molecule type" value="Genomic_DNA"/>
</dbReference>
<dbReference type="Proteomes" id="UP000327157">
    <property type="component" value="Unassembled WGS sequence"/>
</dbReference>
<evidence type="ECO:0000256" key="5">
    <source>
        <dbReference type="ARBA" id="ARBA00022553"/>
    </source>
</evidence>
<dbReference type="PANTHER" id="PTHR31169">
    <property type="entry name" value="OS05G0300700 PROTEIN"/>
    <property type="match status" value="1"/>
</dbReference>
<evidence type="ECO:0000256" key="3">
    <source>
        <dbReference type="ARBA" id="ARBA00022490"/>
    </source>
</evidence>
<keyword evidence="13" id="KW-1185">Reference proteome</keyword>
<evidence type="ECO:0000256" key="10">
    <source>
        <dbReference type="SAM" id="MobiDB-lite"/>
    </source>
</evidence>
<dbReference type="GO" id="GO:0005634">
    <property type="term" value="C:nucleus"/>
    <property type="evidence" value="ECO:0007669"/>
    <property type="project" value="UniProtKB-SubCell"/>
</dbReference>
<feature type="compositionally biased region" description="Polar residues" evidence="10">
    <location>
        <begin position="21"/>
        <end position="30"/>
    </location>
</feature>
<accession>A0A5N5I3L6</accession>
<evidence type="ECO:0000259" key="11">
    <source>
        <dbReference type="Pfam" id="PF10497"/>
    </source>
</evidence>
<dbReference type="AlphaFoldDB" id="A0A5N5I3L6"/>
<feature type="compositionally biased region" description="Gly residues" evidence="10">
    <location>
        <begin position="7"/>
        <end position="16"/>
    </location>
</feature>
<proteinExistence type="predicted"/>
<sequence>MAVLRNRGGGNCGENGGATVENETAGTSGYEQFRDRRIRENKERLQKLGILDLALELKTEAAAPKRPHRAKTHSPLPGSGSPRRSSRLRSVAPVDYVQKKRPMKKDENPKSPKRRSVEIFIKEGSKPEIYTEEHEKLLGDCVESWELGVDGYGEDGRRIYDPVKGEFCHQCRHKTLGHHTQCWKCDLVQGQFCGDCLYMRYGENVMEASENPDWTCPVCRGICNCNCCRQAKGWEPTGNVYRKVVKLGYKSVAHYLIQTRHPSTNTETTGEEVLAEGSTPSVETFPHNESSGIGSGSDTSKHVGDNDVGNADAVAADVAVDSEAKKKLRRSTRLSGN</sequence>
<dbReference type="Pfam" id="PF10497">
    <property type="entry name" value="zf-4CXXC_R1"/>
    <property type="match status" value="1"/>
</dbReference>
<keyword evidence="5" id="KW-0597">Phosphoprotein</keyword>
<evidence type="ECO:0000256" key="7">
    <source>
        <dbReference type="ARBA" id="ARBA00023015"/>
    </source>
</evidence>
<keyword evidence="6" id="KW-0832">Ubl conjugation</keyword>
<comment type="subcellular location">
    <subcellularLocation>
        <location evidence="2">Cytoplasm</location>
    </subcellularLocation>
    <subcellularLocation>
        <location evidence="1">Nucleus</location>
    </subcellularLocation>
</comment>
<feature type="region of interest" description="Disordered" evidence="10">
    <location>
        <begin position="61"/>
        <end position="117"/>
    </location>
</feature>
<comment type="caution">
    <text evidence="12">The sequence shown here is derived from an EMBL/GenBank/DDBJ whole genome shotgun (WGS) entry which is preliminary data.</text>
</comment>
<keyword evidence="4" id="KW-1017">Isopeptide bond</keyword>
<feature type="compositionally biased region" description="Polar residues" evidence="10">
    <location>
        <begin position="278"/>
        <end position="298"/>
    </location>
</feature>
<feature type="domain" description="Zinc-finger" evidence="11">
    <location>
        <begin position="160"/>
        <end position="256"/>
    </location>
</feature>
<feature type="compositionally biased region" description="Basic and acidic residues" evidence="10">
    <location>
        <begin position="104"/>
        <end position="117"/>
    </location>
</feature>
<keyword evidence="7" id="KW-0805">Transcription regulation</keyword>
<dbReference type="InterPro" id="IPR018866">
    <property type="entry name" value="Znf-4CXXC_R1"/>
</dbReference>
<evidence type="ECO:0000256" key="1">
    <source>
        <dbReference type="ARBA" id="ARBA00004123"/>
    </source>
</evidence>
<keyword evidence="12" id="KW-0132">Cell division</keyword>
<dbReference type="OrthoDB" id="298344at2759"/>
<dbReference type="GO" id="GO:0006355">
    <property type="term" value="P:regulation of DNA-templated transcription"/>
    <property type="evidence" value="ECO:0007669"/>
    <property type="project" value="InterPro"/>
</dbReference>
<name>A0A5N5I3L6_9ROSA</name>
<evidence type="ECO:0000256" key="4">
    <source>
        <dbReference type="ARBA" id="ARBA00022499"/>
    </source>
</evidence>
<evidence type="ECO:0000256" key="2">
    <source>
        <dbReference type="ARBA" id="ARBA00004496"/>
    </source>
</evidence>
<dbReference type="InterPro" id="IPR040221">
    <property type="entry name" value="CDCA7/CDA7L"/>
</dbReference>
<protein>
    <submittedName>
        <fullName evidence="12">Cell division cycle-associated protein 7-like</fullName>
    </submittedName>
</protein>
<evidence type="ECO:0000256" key="9">
    <source>
        <dbReference type="ARBA" id="ARBA00023242"/>
    </source>
</evidence>
<organism evidence="12 13">
    <name type="scientific">Pyrus ussuriensis x Pyrus communis</name>
    <dbReference type="NCBI Taxonomy" id="2448454"/>
    <lineage>
        <taxon>Eukaryota</taxon>
        <taxon>Viridiplantae</taxon>
        <taxon>Streptophyta</taxon>
        <taxon>Embryophyta</taxon>
        <taxon>Tracheophyta</taxon>
        <taxon>Spermatophyta</taxon>
        <taxon>Magnoliopsida</taxon>
        <taxon>eudicotyledons</taxon>
        <taxon>Gunneridae</taxon>
        <taxon>Pentapetalae</taxon>
        <taxon>rosids</taxon>
        <taxon>fabids</taxon>
        <taxon>Rosales</taxon>
        <taxon>Rosaceae</taxon>
        <taxon>Amygdaloideae</taxon>
        <taxon>Maleae</taxon>
        <taxon>Pyrus</taxon>
    </lineage>
</organism>
<feature type="region of interest" description="Disordered" evidence="10">
    <location>
        <begin position="1"/>
        <end position="35"/>
    </location>
</feature>
<reference evidence="12 13" key="1">
    <citation type="submission" date="2019-09" db="EMBL/GenBank/DDBJ databases">
        <authorList>
            <person name="Ou C."/>
        </authorList>
    </citation>
    <scope>NUCLEOTIDE SEQUENCE [LARGE SCALE GENOMIC DNA]</scope>
    <source>
        <strain evidence="12">S2</strain>
        <tissue evidence="12">Leaf</tissue>
    </source>
</reference>
<keyword evidence="3" id="KW-0963">Cytoplasm</keyword>
<feature type="compositionally biased region" description="Low complexity" evidence="10">
    <location>
        <begin position="74"/>
        <end position="83"/>
    </location>
</feature>
<evidence type="ECO:0000313" key="13">
    <source>
        <dbReference type="Proteomes" id="UP000327157"/>
    </source>
</evidence>
<keyword evidence="12" id="KW-0131">Cell cycle</keyword>
<keyword evidence="9" id="KW-0539">Nucleus</keyword>
<dbReference type="PANTHER" id="PTHR31169:SF33">
    <property type="entry name" value="CELL DIVISION CYCLE-ASSOCIATED 7-LIKE PROTEIN"/>
    <property type="match status" value="1"/>
</dbReference>
<feature type="region of interest" description="Disordered" evidence="10">
    <location>
        <begin position="261"/>
        <end position="337"/>
    </location>
</feature>
<feature type="compositionally biased region" description="Low complexity" evidence="10">
    <location>
        <begin position="306"/>
        <end position="321"/>
    </location>
</feature>
<evidence type="ECO:0000256" key="8">
    <source>
        <dbReference type="ARBA" id="ARBA00023163"/>
    </source>
</evidence>
<reference evidence="12 13" key="2">
    <citation type="submission" date="2019-11" db="EMBL/GenBank/DDBJ databases">
        <title>A de novo genome assembly of a pear dwarfing rootstock.</title>
        <authorList>
            <person name="Wang F."/>
            <person name="Wang J."/>
            <person name="Li S."/>
            <person name="Zhang Y."/>
            <person name="Fang M."/>
            <person name="Ma L."/>
            <person name="Zhao Y."/>
            <person name="Jiang S."/>
        </authorList>
    </citation>
    <scope>NUCLEOTIDE SEQUENCE [LARGE SCALE GENOMIC DNA]</scope>
    <source>
        <strain evidence="12">S2</strain>
        <tissue evidence="12">Leaf</tissue>
    </source>
</reference>
<dbReference type="GO" id="GO:0051301">
    <property type="term" value="P:cell division"/>
    <property type="evidence" value="ECO:0007669"/>
    <property type="project" value="UniProtKB-KW"/>
</dbReference>
<keyword evidence="8" id="KW-0804">Transcription</keyword>
<evidence type="ECO:0000256" key="6">
    <source>
        <dbReference type="ARBA" id="ARBA00022843"/>
    </source>
</evidence>
<dbReference type="GO" id="GO:0005737">
    <property type="term" value="C:cytoplasm"/>
    <property type="evidence" value="ECO:0007669"/>
    <property type="project" value="UniProtKB-SubCell"/>
</dbReference>
<gene>
    <name evidence="12" type="ORF">D8674_038206</name>
</gene>
<evidence type="ECO:0000313" key="12">
    <source>
        <dbReference type="EMBL" id="KAB2634786.1"/>
    </source>
</evidence>